<dbReference type="GO" id="GO:0009062">
    <property type="term" value="P:fatty acid catabolic process"/>
    <property type="evidence" value="ECO:0007669"/>
    <property type="project" value="TreeGrafter"/>
</dbReference>
<organism evidence="5 6">
    <name type="scientific">Thamnocephalis sphaerospora</name>
    <dbReference type="NCBI Taxonomy" id="78915"/>
    <lineage>
        <taxon>Eukaryota</taxon>
        <taxon>Fungi</taxon>
        <taxon>Fungi incertae sedis</taxon>
        <taxon>Zoopagomycota</taxon>
        <taxon>Zoopagomycotina</taxon>
        <taxon>Zoopagomycetes</taxon>
        <taxon>Zoopagales</taxon>
        <taxon>Sigmoideomycetaceae</taxon>
        <taxon>Thamnocephalis</taxon>
    </lineage>
</organism>
<dbReference type="OrthoDB" id="6428749at2759"/>
<evidence type="ECO:0000256" key="3">
    <source>
        <dbReference type="PIRSR" id="PIRSR001221-1"/>
    </source>
</evidence>
<accession>A0A4P9XG12</accession>
<dbReference type="InterPro" id="IPR020556">
    <property type="entry name" value="Amidase_CS"/>
</dbReference>
<dbReference type="Proteomes" id="UP000271241">
    <property type="component" value="Unassembled WGS sequence"/>
</dbReference>
<dbReference type="InterPro" id="IPR023631">
    <property type="entry name" value="Amidase_dom"/>
</dbReference>
<evidence type="ECO:0000313" key="6">
    <source>
        <dbReference type="Proteomes" id="UP000271241"/>
    </source>
</evidence>
<dbReference type="Gene3D" id="3.90.1300.10">
    <property type="entry name" value="Amidase signature (AS) domain"/>
    <property type="match status" value="1"/>
</dbReference>
<dbReference type="GO" id="GO:0017064">
    <property type="term" value="F:fatty acid amide hydrolase activity"/>
    <property type="evidence" value="ECO:0007669"/>
    <property type="project" value="TreeGrafter"/>
</dbReference>
<proteinExistence type="inferred from homology"/>
<dbReference type="Pfam" id="PF01425">
    <property type="entry name" value="Amidase"/>
    <property type="match status" value="1"/>
</dbReference>
<sequence length="572" mass="63314">MYKQNTDELIEKKRAELQDAIALARHLLADEGAETCPTDDAAELANLSLKEVIERLASRCYSAEQMLKALCCNTIRAHGNCNCLTDLFLDEALARAKELDAMERPLGLLHGVPVSIKDNIDVRGRDTTMGMTSGIGKPLAEDALIVQLLRNAGAIIYAKTNVPQAITSPYTVNPVFGATNTPHNPALNAGGSSGGESALIAAGGSFLGVGNDMAGSLRIPAHFNGVYTFKPTSDRIPVFGSHIPGDGMELLRITCGPIARDVGALGLFMQAMVDQEPWKMDPRCVPLPWKTVEAPQRMRIAYYVDLDNVPLSPACRRATMEALGALFAAGHELVEFHVPDIEQVTQIAYIALTYDRSDELARFLGNDPVTANIKQLQSYGKMWAIQRKFMAWRLQHYYKEPALARLLTVLTTKTHVEINELVVLRDAYRRRFLAELDRQTTSADGRRVDVIVSPALHMPAMEYNTNTEVPFDLSYVILDNVLETPAGHVPVLKLDRTLDAQQDGVSWYGDGREIRLVEQELRKMYKPDLMHGTPVGIQVAGCRFEDEHVLACMHAIDTCIRAHQRNIDSREQ</sequence>
<keyword evidence="6" id="KW-1185">Reference proteome</keyword>
<dbReference type="PANTHER" id="PTHR45847">
    <property type="entry name" value="FATTY ACID AMIDE HYDROLASE"/>
    <property type="match status" value="1"/>
</dbReference>
<feature type="active site" description="Charge relay system" evidence="3">
    <location>
        <position position="192"/>
    </location>
</feature>
<dbReference type="PROSITE" id="PS00571">
    <property type="entry name" value="AMIDASES"/>
    <property type="match status" value="1"/>
</dbReference>
<feature type="active site" description="Charge relay system" evidence="3">
    <location>
        <position position="117"/>
    </location>
</feature>
<protein>
    <submittedName>
        <fullName evidence="5">Amidase signature domain-containing protein</fullName>
    </submittedName>
</protein>
<keyword evidence="2" id="KW-0378">Hydrolase</keyword>
<feature type="active site" description="Acyl-ester intermediate" evidence="3">
    <location>
        <position position="216"/>
    </location>
</feature>
<dbReference type="SUPFAM" id="SSF75304">
    <property type="entry name" value="Amidase signature (AS) enzymes"/>
    <property type="match status" value="1"/>
</dbReference>
<dbReference type="PANTHER" id="PTHR45847:SF6">
    <property type="entry name" value="FATTY ACID AMIDE HYDROLASE"/>
    <property type="match status" value="1"/>
</dbReference>
<dbReference type="InterPro" id="IPR052096">
    <property type="entry name" value="Endocannabinoid_amidase"/>
</dbReference>
<evidence type="ECO:0000256" key="1">
    <source>
        <dbReference type="ARBA" id="ARBA00009199"/>
    </source>
</evidence>
<dbReference type="GO" id="GO:0004040">
    <property type="term" value="F:amidase activity"/>
    <property type="evidence" value="ECO:0007669"/>
    <property type="project" value="TreeGrafter"/>
</dbReference>
<dbReference type="AlphaFoldDB" id="A0A4P9XG12"/>
<evidence type="ECO:0000259" key="4">
    <source>
        <dbReference type="Pfam" id="PF01425"/>
    </source>
</evidence>
<gene>
    <name evidence="5" type="ORF">THASP1DRAFT_33675</name>
</gene>
<dbReference type="PIRSF" id="PIRSF001221">
    <property type="entry name" value="Amidase_fungi"/>
    <property type="match status" value="1"/>
</dbReference>
<name>A0A4P9XG12_9FUNG</name>
<evidence type="ECO:0000313" key="5">
    <source>
        <dbReference type="EMBL" id="RKP04546.1"/>
    </source>
</evidence>
<dbReference type="EMBL" id="KZ993640">
    <property type="protein sequence ID" value="RKP04546.1"/>
    <property type="molecule type" value="Genomic_DNA"/>
</dbReference>
<comment type="similarity">
    <text evidence="1">Belongs to the amidase family.</text>
</comment>
<dbReference type="STRING" id="78915.A0A4P9XG12"/>
<reference evidence="6" key="1">
    <citation type="journal article" date="2018" name="Nat. Microbiol.">
        <title>Leveraging single-cell genomics to expand the fungal tree of life.</title>
        <authorList>
            <person name="Ahrendt S.R."/>
            <person name="Quandt C.A."/>
            <person name="Ciobanu D."/>
            <person name="Clum A."/>
            <person name="Salamov A."/>
            <person name="Andreopoulos B."/>
            <person name="Cheng J.F."/>
            <person name="Woyke T."/>
            <person name="Pelin A."/>
            <person name="Henrissat B."/>
            <person name="Reynolds N.K."/>
            <person name="Benny G.L."/>
            <person name="Smith M.E."/>
            <person name="James T.Y."/>
            <person name="Grigoriev I.V."/>
        </authorList>
    </citation>
    <scope>NUCLEOTIDE SEQUENCE [LARGE SCALE GENOMIC DNA]</scope>
    <source>
        <strain evidence="6">RSA 1356</strain>
    </source>
</reference>
<evidence type="ECO:0000256" key="2">
    <source>
        <dbReference type="ARBA" id="ARBA00022801"/>
    </source>
</evidence>
<feature type="domain" description="Amidase" evidence="4">
    <location>
        <begin position="67"/>
        <end position="550"/>
    </location>
</feature>
<dbReference type="InterPro" id="IPR036928">
    <property type="entry name" value="AS_sf"/>
</dbReference>